<dbReference type="NCBIfam" id="NF004168">
    <property type="entry name" value="PRK05634.1"/>
    <property type="match status" value="1"/>
</dbReference>
<reference evidence="3" key="1">
    <citation type="submission" date="2019-06" db="EMBL/GenBank/DDBJ databases">
        <title>Gordonia isolated from sludge of a wastewater treatment plant.</title>
        <authorList>
            <person name="Tamura T."/>
            <person name="Aoyama K."/>
            <person name="Kang Y."/>
            <person name="Saito S."/>
            <person name="Akiyama N."/>
            <person name="Yazawa K."/>
            <person name="Gonoi T."/>
            <person name="Mikami Y."/>
        </authorList>
    </citation>
    <scope>NUCLEOTIDE SEQUENCE [LARGE SCALE GENOMIC DNA]</scope>
    <source>
        <strain evidence="3">NBRC 107697</strain>
    </source>
</reference>
<evidence type="ECO:0000313" key="2">
    <source>
        <dbReference type="EMBL" id="GED98847.1"/>
    </source>
</evidence>
<dbReference type="SUPFAM" id="SSF53167">
    <property type="entry name" value="Purine and uridine phosphorylases"/>
    <property type="match status" value="1"/>
</dbReference>
<dbReference type="InterPro" id="IPR000845">
    <property type="entry name" value="Nucleoside_phosphorylase_d"/>
</dbReference>
<organism evidence="2 3">
    <name type="scientific">Gordonia crocea</name>
    <dbReference type="NCBI Taxonomy" id="589162"/>
    <lineage>
        <taxon>Bacteria</taxon>
        <taxon>Bacillati</taxon>
        <taxon>Actinomycetota</taxon>
        <taxon>Actinomycetes</taxon>
        <taxon>Mycobacteriales</taxon>
        <taxon>Gordoniaceae</taxon>
        <taxon>Gordonia</taxon>
    </lineage>
</organism>
<sequence length="204" mass="21360">MYAYSHVTFSNVTNPTRYSSVLVVSATRAEAAHLRNGTRLVITGLGKATAAMALTAALTRSRHGIDPPVSTVVNIGTAGALHDHHSGLFLPSRVTEHDLDAQTLAGLGYPTASSWDIADGDGTVLATGDSFINDSARRAELAAIADLLDMEGAAFARVAAEFDVPLRLVKVVSDSADESAVDWPARIDAAAQLLADWFDDSGLG</sequence>
<gene>
    <name evidence="2" type="ORF">nbrc107697_28860</name>
</gene>
<dbReference type="Pfam" id="PF01048">
    <property type="entry name" value="PNP_UDP_1"/>
    <property type="match status" value="1"/>
</dbReference>
<feature type="domain" description="Nucleoside phosphorylase" evidence="1">
    <location>
        <begin position="40"/>
        <end position="180"/>
    </location>
</feature>
<keyword evidence="3" id="KW-1185">Reference proteome</keyword>
<protein>
    <submittedName>
        <fullName evidence="2">Nucleosidase</fullName>
    </submittedName>
</protein>
<evidence type="ECO:0000313" key="3">
    <source>
        <dbReference type="Proteomes" id="UP000444980"/>
    </source>
</evidence>
<name>A0A7I9V086_9ACTN</name>
<dbReference type="InterPro" id="IPR035994">
    <property type="entry name" value="Nucleoside_phosphorylase_sf"/>
</dbReference>
<dbReference type="AlphaFoldDB" id="A0A7I9V086"/>
<proteinExistence type="predicted"/>
<evidence type="ECO:0000259" key="1">
    <source>
        <dbReference type="Pfam" id="PF01048"/>
    </source>
</evidence>
<dbReference type="Gene3D" id="3.40.50.1580">
    <property type="entry name" value="Nucleoside phosphorylase domain"/>
    <property type="match status" value="1"/>
</dbReference>
<accession>A0A7I9V086</accession>
<dbReference type="GO" id="GO:0009116">
    <property type="term" value="P:nucleoside metabolic process"/>
    <property type="evidence" value="ECO:0007669"/>
    <property type="project" value="InterPro"/>
</dbReference>
<comment type="caution">
    <text evidence="2">The sequence shown here is derived from an EMBL/GenBank/DDBJ whole genome shotgun (WGS) entry which is preliminary data.</text>
</comment>
<dbReference type="EMBL" id="BJOU01000011">
    <property type="protein sequence ID" value="GED98847.1"/>
    <property type="molecule type" value="Genomic_DNA"/>
</dbReference>
<dbReference type="Proteomes" id="UP000444980">
    <property type="component" value="Unassembled WGS sequence"/>
</dbReference>
<dbReference type="GO" id="GO:0003824">
    <property type="term" value="F:catalytic activity"/>
    <property type="evidence" value="ECO:0007669"/>
    <property type="project" value="InterPro"/>
</dbReference>